<protein>
    <submittedName>
        <fullName evidence="2">Uncharacterized protein</fullName>
    </submittedName>
</protein>
<feature type="compositionally biased region" description="Basic and acidic residues" evidence="1">
    <location>
        <begin position="59"/>
        <end position="68"/>
    </location>
</feature>
<evidence type="ECO:0000256" key="1">
    <source>
        <dbReference type="SAM" id="MobiDB-lite"/>
    </source>
</evidence>
<dbReference type="EMBL" id="LGCN01000074">
    <property type="protein sequence ID" value="KOT42603.1"/>
    <property type="molecule type" value="Genomic_DNA"/>
</dbReference>
<dbReference type="Proteomes" id="UP000037773">
    <property type="component" value="Unassembled WGS sequence"/>
</dbReference>
<feature type="region of interest" description="Disordered" evidence="1">
    <location>
        <begin position="1"/>
        <end position="77"/>
    </location>
</feature>
<proteinExistence type="predicted"/>
<name>A0A0M8QUL2_9ACTN</name>
<dbReference type="PATRIC" id="fig|36816.3.peg.1546"/>
<reference evidence="2 3" key="1">
    <citation type="submission" date="2015-07" db="EMBL/GenBank/DDBJ databases">
        <authorList>
            <person name="Noorani M."/>
        </authorList>
    </citation>
    <scope>NUCLEOTIDE SEQUENCE [LARGE SCALE GENOMIC DNA]</scope>
    <source>
        <strain evidence="2 3">NRRL B-24567</strain>
    </source>
</reference>
<evidence type="ECO:0000313" key="3">
    <source>
        <dbReference type="Proteomes" id="UP000037773"/>
    </source>
</evidence>
<evidence type="ECO:0000313" key="2">
    <source>
        <dbReference type="EMBL" id="KOT42603.1"/>
    </source>
</evidence>
<dbReference type="AlphaFoldDB" id="A0A0M8QUL2"/>
<sequence>MASSSPPSVDRDEGAPPLRRPSAERAYARAAGPDGALPRWAGGSALHGGAPSPRQGSGHRRDPRDRRCAGSAVRVRA</sequence>
<keyword evidence="3" id="KW-1185">Reference proteome</keyword>
<comment type="caution">
    <text evidence="2">The sequence shown here is derived from an EMBL/GenBank/DDBJ whole genome shotgun (WGS) entry which is preliminary data.</text>
</comment>
<organism evidence="2 3">
    <name type="scientific">Streptomyces caelestis</name>
    <dbReference type="NCBI Taxonomy" id="36816"/>
    <lineage>
        <taxon>Bacteria</taxon>
        <taxon>Bacillati</taxon>
        <taxon>Actinomycetota</taxon>
        <taxon>Actinomycetes</taxon>
        <taxon>Kitasatosporales</taxon>
        <taxon>Streptomycetaceae</taxon>
        <taxon>Streptomyces</taxon>
    </lineage>
</organism>
<accession>A0A0M8QUL2</accession>
<gene>
    <name evidence="2" type="ORF">ADK41_07215</name>
</gene>